<proteinExistence type="predicted"/>
<gene>
    <name evidence="2" type="ORF">PR048_015674</name>
</gene>
<dbReference type="EMBL" id="JARBHB010000005">
    <property type="protein sequence ID" value="KAJ8883819.1"/>
    <property type="molecule type" value="Genomic_DNA"/>
</dbReference>
<accession>A0ABQ9HHN7</accession>
<evidence type="ECO:0000313" key="2">
    <source>
        <dbReference type="EMBL" id="KAJ8883819.1"/>
    </source>
</evidence>
<evidence type="ECO:0000256" key="1">
    <source>
        <dbReference type="SAM" id="MobiDB-lite"/>
    </source>
</evidence>
<reference evidence="2 3" key="1">
    <citation type="submission" date="2023-02" db="EMBL/GenBank/DDBJ databases">
        <title>LHISI_Scaffold_Assembly.</title>
        <authorList>
            <person name="Stuart O.P."/>
            <person name="Cleave R."/>
            <person name="Magrath M.J.L."/>
            <person name="Mikheyev A.S."/>
        </authorList>
    </citation>
    <scope>NUCLEOTIDE SEQUENCE [LARGE SCALE GENOMIC DNA]</scope>
    <source>
        <strain evidence="2">Daus_M_001</strain>
        <tissue evidence="2">Leg muscle</tissue>
    </source>
</reference>
<name>A0ABQ9HHN7_9NEOP</name>
<dbReference type="Proteomes" id="UP001159363">
    <property type="component" value="Chromosome 4"/>
</dbReference>
<protein>
    <submittedName>
        <fullName evidence="2">Uncharacterized protein</fullName>
    </submittedName>
</protein>
<feature type="region of interest" description="Disordered" evidence="1">
    <location>
        <begin position="35"/>
        <end position="60"/>
    </location>
</feature>
<keyword evidence="3" id="KW-1185">Reference proteome</keyword>
<comment type="caution">
    <text evidence="2">The sequence shown here is derived from an EMBL/GenBank/DDBJ whole genome shotgun (WGS) entry which is preliminary data.</text>
</comment>
<sequence length="574" mass="63670">MLIVRNEALGFKANFTSGFMRGSAFNAIGAGIKGRGVMGDPREDPPTKGSSGTIPTCESPVTRPGIELGSLWWEASVLIAQPPFRKDEVKVEFWIAALRWETWQLTVHSEAFPDPFREKIVTELLQDVSQTLLKERIYGTAAMFGAQFISPHQRLSDTCENTLIIPNDLDCCKDAGDAAQREYVPLAVRLTLWLQQDGCPAHFLCRAQLVADMLFPRRIKEIVYCVCPTTREDMKDTIREACGSLSCAEVRRSTANWFGIEFGFNRYIPGAQKPAVGVSIDAAIVQAFSISSIARSRLRVTSFVVHYLTKSNWAPAHNVCSVIVTPLESRRATTCGYNSSRPVWHALYECLQDIHGDSSPFLLQPFHELSNGFWPRLTIPHPAIQFVPNMCYRVKVGALGGPVQSANIVVGVPLHRRENPEKSGATVVEWLERWPPTKAILVRFLARSVHGFSHVGIVPGRCCMSASLLWYLPLPPPSIPGSAPYPHHSPLICSQDHREPPKLLNSTLEKSPNNGIVQYSLDRPCLQYAKLAEIKRSHARGTWTEDNVKEAIARLQAGEIGVNEAASCIPSRTL</sequence>
<organism evidence="2 3">
    <name type="scientific">Dryococelus australis</name>
    <dbReference type="NCBI Taxonomy" id="614101"/>
    <lineage>
        <taxon>Eukaryota</taxon>
        <taxon>Metazoa</taxon>
        <taxon>Ecdysozoa</taxon>
        <taxon>Arthropoda</taxon>
        <taxon>Hexapoda</taxon>
        <taxon>Insecta</taxon>
        <taxon>Pterygota</taxon>
        <taxon>Neoptera</taxon>
        <taxon>Polyneoptera</taxon>
        <taxon>Phasmatodea</taxon>
        <taxon>Verophasmatodea</taxon>
        <taxon>Anareolatae</taxon>
        <taxon>Phasmatidae</taxon>
        <taxon>Eurycanthinae</taxon>
        <taxon>Dryococelus</taxon>
    </lineage>
</organism>
<evidence type="ECO:0000313" key="3">
    <source>
        <dbReference type="Proteomes" id="UP001159363"/>
    </source>
</evidence>